<organism evidence="1 2">
    <name type="scientific">Myotis davidii</name>
    <name type="common">David's myotis</name>
    <dbReference type="NCBI Taxonomy" id="225400"/>
    <lineage>
        <taxon>Eukaryota</taxon>
        <taxon>Metazoa</taxon>
        <taxon>Chordata</taxon>
        <taxon>Craniata</taxon>
        <taxon>Vertebrata</taxon>
        <taxon>Euteleostomi</taxon>
        <taxon>Mammalia</taxon>
        <taxon>Eutheria</taxon>
        <taxon>Laurasiatheria</taxon>
        <taxon>Chiroptera</taxon>
        <taxon>Yangochiroptera</taxon>
        <taxon>Vespertilionidae</taxon>
        <taxon>Myotis</taxon>
    </lineage>
</organism>
<dbReference type="InterPro" id="IPR009016">
    <property type="entry name" value="Fe_hydrogenase"/>
</dbReference>
<sequence>MKCEHCTWKECSKKTKTNDQENAAVNVRSPAQEKGEKREFHKLDNANMFLSDCLVCDRCVTTKEGVQVSHQNTTDLFCVLNLNKKCDTSQHKIMEQSDLALNDTAMDTLFGDMKEEEVRLHEGASSGGYQAQIFRHMAKALFNKDMGVLTYCTLMNKDFQAVTLERDGEILLCFEAAYGFWKI</sequence>
<dbReference type="InterPro" id="IPR050340">
    <property type="entry name" value="Cytosolic_Fe-S_CAF"/>
</dbReference>
<protein>
    <submittedName>
        <fullName evidence="1">Nuclear prelamin A recognition factor</fullName>
    </submittedName>
</protein>
<name>L5LCS4_MYODS</name>
<dbReference type="SUPFAM" id="SSF53920">
    <property type="entry name" value="Fe-only hydrogenase"/>
    <property type="match status" value="1"/>
</dbReference>
<dbReference type="PANTHER" id="PTHR11615">
    <property type="entry name" value="NITRATE, FORMATE, IRON DEHYDROGENASE"/>
    <property type="match status" value="1"/>
</dbReference>
<dbReference type="Proteomes" id="UP000010556">
    <property type="component" value="Unassembled WGS sequence"/>
</dbReference>
<proteinExistence type="predicted"/>
<dbReference type="AlphaFoldDB" id="L5LCS4"/>
<gene>
    <name evidence="1" type="ORF">MDA_GLEAN10006139</name>
</gene>
<reference evidence="2" key="1">
    <citation type="journal article" date="2013" name="Science">
        <title>Comparative analysis of bat genomes provides insight into the evolution of flight and immunity.</title>
        <authorList>
            <person name="Zhang G."/>
            <person name="Cowled C."/>
            <person name="Shi Z."/>
            <person name="Huang Z."/>
            <person name="Bishop-Lilly K.A."/>
            <person name="Fang X."/>
            <person name="Wynne J.W."/>
            <person name="Xiong Z."/>
            <person name="Baker M.L."/>
            <person name="Zhao W."/>
            <person name="Tachedjian M."/>
            <person name="Zhu Y."/>
            <person name="Zhou P."/>
            <person name="Jiang X."/>
            <person name="Ng J."/>
            <person name="Yang L."/>
            <person name="Wu L."/>
            <person name="Xiao J."/>
            <person name="Feng Y."/>
            <person name="Chen Y."/>
            <person name="Sun X."/>
            <person name="Zhang Y."/>
            <person name="Marsh G.A."/>
            <person name="Crameri G."/>
            <person name="Broder C.C."/>
            <person name="Frey K.G."/>
            <person name="Wang L.F."/>
            <person name="Wang J."/>
        </authorList>
    </citation>
    <scope>NUCLEOTIDE SEQUENCE [LARGE SCALE GENOMIC DNA]</scope>
</reference>
<evidence type="ECO:0000313" key="2">
    <source>
        <dbReference type="Proteomes" id="UP000010556"/>
    </source>
</evidence>
<evidence type="ECO:0000313" key="1">
    <source>
        <dbReference type="EMBL" id="ELK23977.1"/>
    </source>
</evidence>
<dbReference type="EMBL" id="KB113170">
    <property type="protein sequence ID" value="ELK23977.1"/>
    <property type="molecule type" value="Genomic_DNA"/>
</dbReference>
<accession>L5LCS4</accession>
<keyword evidence="2" id="KW-1185">Reference proteome</keyword>